<evidence type="ECO:0000313" key="5">
    <source>
        <dbReference type="EMBL" id="KAJ7777900.1"/>
    </source>
</evidence>
<protein>
    <recommendedName>
        <fullName evidence="4">Yeast cell wall synthesis Kre9/Knh1-like N-terminal domain-containing protein</fullName>
    </recommendedName>
</protein>
<dbReference type="InterPro" id="IPR045328">
    <property type="entry name" value="Kre9/Knh1"/>
</dbReference>
<accession>A0AAD7K3Z5</accession>
<evidence type="ECO:0000256" key="3">
    <source>
        <dbReference type="SAM" id="SignalP"/>
    </source>
</evidence>
<organism evidence="5 6">
    <name type="scientific">Mycena maculata</name>
    <dbReference type="NCBI Taxonomy" id="230809"/>
    <lineage>
        <taxon>Eukaryota</taxon>
        <taxon>Fungi</taxon>
        <taxon>Dikarya</taxon>
        <taxon>Basidiomycota</taxon>
        <taxon>Agaricomycotina</taxon>
        <taxon>Agaricomycetes</taxon>
        <taxon>Agaricomycetidae</taxon>
        <taxon>Agaricales</taxon>
        <taxon>Marasmiineae</taxon>
        <taxon>Mycenaceae</taxon>
        <taxon>Mycena</taxon>
    </lineage>
</organism>
<dbReference type="PANTHER" id="PTHR28154">
    <property type="entry name" value="CELL WALL SYNTHESIS PROTEIN KNH1-RELATED"/>
    <property type="match status" value="1"/>
</dbReference>
<feature type="domain" description="Yeast cell wall synthesis Kre9/Knh1-like N-terminal" evidence="4">
    <location>
        <begin position="28"/>
        <end position="125"/>
    </location>
</feature>
<feature type="compositionally biased region" description="Low complexity" evidence="2">
    <location>
        <begin position="176"/>
        <end position="249"/>
    </location>
</feature>
<dbReference type="Pfam" id="PF10342">
    <property type="entry name" value="Kre9_KNH"/>
    <property type="match status" value="1"/>
</dbReference>
<gene>
    <name evidence="5" type="ORF">DFH07DRAFT_796539</name>
</gene>
<reference evidence="5" key="1">
    <citation type="submission" date="2023-03" db="EMBL/GenBank/DDBJ databases">
        <title>Massive genome expansion in bonnet fungi (Mycena s.s.) driven by repeated elements and novel gene families across ecological guilds.</title>
        <authorList>
            <consortium name="Lawrence Berkeley National Laboratory"/>
            <person name="Harder C.B."/>
            <person name="Miyauchi S."/>
            <person name="Viragh M."/>
            <person name="Kuo A."/>
            <person name="Thoen E."/>
            <person name="Andreopoulos B."/>
            <person name="Lu D."/>
            <person name="Skrede I."/>
            <person name="Drula E."/>
            <person name="Henrissat B."/>
            <person name="Morin E."/>
            <person name="Kohler A."/>
            <person name="Barry K."/>
            <person name="LaButti K."/>
            <person name="Morin E."/>
            <person name="Salamov A."/>
            <person name="Lipzen A."/>
            <person name="Mereny Z."/>
            <person name="Hegedus B."/>
            <person name="Baldrian P."/>
            <person name="Stursova M."/>
            <person name="Weitz H."/>
            <person name="Taylor A."/>
            <person name="Grigoriev I.V."/>
            <person name="Nagy L.G."/>
            <person name="Martin F."/>
            <person name="Kauserud H."/>
        </authorList>
    </citation>
    <scope>NUCLEOTIDE SEQUENCE</scope>
    <source>
        <strain evidence="5">CBHHK188m</strain>
    </source>
</reference>
<keyword evidence="6" id="KW-1185">Reference proteome</keyword>
<evidence type="ECO:0000256" key="1">
    <source>
        <dbReference type="ARBA" id="ARBA00022729"/>
    </source>
</evidence>
<dbReference type="EMBL" id="JARJLG010000009">
    <property type="protein sequence ID" value="KAJ7777900.1"/>
    <property type="molecule type" value="Genomic_DNA"/>
</dbReference>
<feature type="region of interest" description="Disordered" evidence="2">
    <location>
        <begin position="174"/>
        <end position="249"/>
    </location>
</feature>
<evidence type="ECO:0000259" key="4">
    <source>
        <dbReference type="Pfam" id="PF10342"/>
    </source>
</evidence>
<dbReference type="AlphaFoldDB" id="A0AAD7K3Z5"/>
<name>A0AAD7K3Z5_9AGAR</name>
<sequence>MYSSWILATFVALDLARFASAGLYFIEPANGSTCTGGSPCTIDWLDDGNAPLLNLIGTVTCGLYTGNQQLVQTIQPVDVSSIHSVQFTPNAEAGPNSGSYYIAFTSTSATVNGTKYIAFSPFFNLNGMSGSFSSPLAAATSTIPIPSSLTRQSSSDTVGTTIIVGSSLDTSLPPLTTSSAVKPPSSSSSSLSSRFTTSPIPTSSSTSVSHSSSFSSGFTISSIPTSSPSAPATNSANSPSPTAASSNAATSRPLSLPVLAVLSLWLAVSSFS</sequence>
<dbReference type="PANTHER" id="PTHR28154:SF1">
    <property type="entry name" value="CELL WALL SYNTHESIS PROTEIN KNH1-RELATED"/>
    <property type="match status" value="1"/>
</dbReference>
<feature type="chain" id="PRO_5042042945" description="Yeast cell wall synthesis Kre9/Knh1-like N-terminal domain-containing protein" evidence="3">
    <location>
        <begin position="22"/>
        <end position="272"/>
    </location>
</feature>
<evidence type="ECO:0000256" key="2">
    <source>
        <dbReference type="SAM" id="MobiDB-lite"/>
    </source>
</evidence>
<comment type="caution">
    <text evidence="5">The sequence shown here is derived from an EMBL/GenBank/DDBJ whole genome shotgun (WGS) entry which is preliminary data.</text>
</comment>
<evidence type="ECO:0000313" key="6">
    <source>
        <dbReference type="Proteomes" id="UP001215280"/>
    </source>
</evidence>
<dbReference type="Proteomes" id="UP001215280">
    <property type="component" value="Unassembled WGS sequence"/>
</dbReference>
<dbReference type="GO" id="GO:0042546">
    <property type="term" value="P:cell wall biogenesis"/>
    <property type="evidence" value="ECO:0007669"/>
    <property type="project" value="InterPro"/>
</dbReference>
<dbReference type="GO" id="GO:0031505">
    <property type="term" value="P:fungal-type cell wall organization"/>
    <property type="evidence" value="ECO:0007669"/>
    <property type="project" value="TreeGrafter"/>
</dbReference>
<dbReference type="InterPro" id="IPR018466">
    <property type="entry name" value="Kre9/Knh1-like_N"/>
</dbReference>
<keyword evidence="1 3" id="KW-0732">Signal</keyword>
<dbReference type="GO" id="GO:0005576">
    <property type="term" value="C:extracellular region"/>
    <property type="evidence" value="ECO:0007669"/>
    <property type="project" value="TreeGrafter"/>
</dbReference>
<proteinExistence type="predicted"/>
<dbReference type="GO" id="GO:0006078">
    <property type="term" value="P:(1-&gt;6)-beta-D-glucan biosynthetic process"/>
    <property type="evidence" value="ECO:0007669"/>
    <property type="project" value="InterPro"/>
</dbReference>
<feature type="signal peptide" evidence="3">
    <location>
        <begin position="1"/>
        <end position="21"/>
    </location>
</feature>